<protein>
    <submittedName>
        <fullName evidence="2">Uncharacterized protein</fullName>
    </submittedName>
</protein>
<dbReference type="Proteomes" id="UP001338125">
    <property type="component" value="Unassembled WGS sequence"/>
</dbReference>
<comment type="caution">
    <text evidence="2">The sequence shown here is derived from an EMBL/GenBank/DDBJ whole genome shotgun (WGS) entry which is preliminary data.</text>
</comment>
<accession>A0ABR0SKA9</accession>
<organism evidence="2 3">
    <name type="scientific">Cladobotryum mycophilum</name>
    <dbReference type="NCBI Taxonomy" id="491253"/>
    <lineage>
        <taxon>Eukaryota</taxon>
        <taxon>Fungi</taxon>
        <taxon>Dikarya</taxon>
        <taxon>Ascomycota</taxon>
        <taxon>Pezizomycotina</taxon>
        <taxon>Sordariomycetes</taxon>
        <taxon>Hypocreomycetidae</taxon>
        <taxon>Hypocreales</taxon>
        <taxon>Hypocreaceae</taxon>
        <taxon>Cladobotryum</taxon>
    </lineage>
</organism>
<feature type="compositionally biased region" description="Basic and acidic residues" evidence="1">
    <location>
        <begin position="1"/>
        <end position="12"/>
    </location>
</feature>
<evidence type="ECO:0000256" key="1">
    <source>
        <dbReference type="SAM" id="MobiDB-lite"/>
    </source>
</evidence>
<keyword evidence="3" id="KW-1185">Reference proteome</keyword>
<feature type="region of interest" description="Disordered" evidence="1">
    <location>
        <begin position="1"/>
        <end position="32"/>
    </location>
</feature>
<proteinExistence type="predicted"/>
<feature type="region of interest" description="Disordered" evidence="1">
    <location>
        <begin position="48"/>
        <end position="99"/>
    </location>
</feature>
<name>A0ABR0SKA9_9HYPO</name>
<feature type="compositionally biased region" description="Polar residues" evidence="1">
    <location>
        <begin position="16"/>
        <end position="29"/>
    </location>
</feature>
<dbReference type="EMBL" id="JAVFKD010000012">
    <property type="protein sequence ID" value="KAK5992579.1"/>
    <property type="molecule type" value="Genomic_DNA"/>
</dbReference>
<reference evidence="2 3" key="1">
    <citation type="submission" date="2024-01" db="EMBL/GenBank/DDBJ databases">
        <title>Complete genome of Cladobotryum mycophilum ATHUM6906.</title>
        <authorList>
            <person name="Christinaki A.C."/>
            <person name="Myridakis A.I."/>
            <person name="Kouvelis V.N."/>
        </authorList>
    </citation>
    <scope>NUCLEOTIDE SEQUENCE [LARGE SCALE GENOMIC DNA]</scope>
    <source>
        <strain evidence="2 3">ATHUM6906</strain>
    </source>
</reference>
<feature type="compositionally biased region" description="Basic residues" evidence="1">
    <location>
        <begin position="53"/>
        <end position="64"/>
    </location>
</feature>
<gene>
    <name evidence="2" type="ORF">PT974_05993</name>
</gene>
<evidence type="ECO:0000313" key="2">
    <source>
        <dbReference type="EMBL" id="KAK5992579.1"/>
    </source>
</evidence>
<evidence type="ECO:0000313" key="3">
    <source>
        <dbReference type="Proteomes" id="UP001338125"/>
    </source>
</evidence>
<sequence length="266" mass="28918">MAFTRRDRKQDDGSAPSATADSGSQSTSGDSKRTFEWVLEDWAVRDGVQSTTRYRKGNPSRRTAKSTSHPNGGVGRRSINQQQQQQHSSIRAMNGRKGGWAASLSRASKRGHHNHHGRLQYALMQHGFGSPSRSSMVNPNFSAAVIPISRLEPASTQTPITHVHDDRMDFSPETASPFGLHMDGGPRLDQGLAGTNAGPSGIHPVSVVGQAPMYLTPSPMDDYPFGIADVQLNYSSDARDAEISESARLFDNLHGTVGDWNHHHGL</sequence>